<dbReference type="Proteomes" id="UP000708208">
    <property type="component" value="Unassembled WGS sequence"/>
</dbReference>
<dbReference type="OrthoDB" id="1740265at2759"/>
<dbReference type="FunFam" id="3.90.400.10:FF:000001">
    <property type="entry name" value="Maltase A3, isoform A"/>
    <property type="match status" value="1"/>
</dbReference>
<dbReference type="PANTHER" id="PTHR10357">
    <property type="entry name" value="ALPHA-AMYLASE FAMILY MEMBER"/>
    <property type="match status" value="1"/>
</dbReference>
<proteinExistence type="inferred from homology"/>
<evidence type="ECO:0000256" key="4">
    <source>
        <dbReference type="ARBA" id="ARBA00023180"/>
    </source>
</evidence>
<dbReference type="GO" id="GO:0005975">
    <property type="term" value="P:carbohydrate metabolic process"/>
    <property type="evidence" value="ECO:0007669"/>
    <property type="project" value="InterPro"/>
</dbReference>
<dbReference type="AlphaFoldDB" id="A0A8J2PFH9"/>
<keyword evidence="5" id="KW-0378">Hydrolase</keyword>
<protein>
    <recommendedName>
        <fullName evidence="3">alpha-glucosidase</fullName>
        <ecNumber evidence="3">3.2.1.20</ecNumber>
    </recommendedName>
</protein>
<feature type="domain" description="Glycosyl hydrolase family 13 catalytic" evidence="7">
    <location>
        <begin position="44"/>
        <end position="348"/>
    </location>
</feature>
<accession>A0A8J2PFH9</accession>
<dbReference type="EC" id="3.2.1.20" evidence="3"/>
<evidence type="ECO:0000256" key="3">
    <source>
        <dbReference type="ARBA" id="ARBA00012741"/>
    </source>
</evidence>
<keyword evidence="6" id="KW-0732">Signal</keyword>
<evidence type="ECO:0000313" key="8">
    <source>
        <dbReference type="EMBL" id="CAG7827562.1"/>
    </source>
</evidence>
<dbReference type="GO" id="GO:0004558">
    <property type="term" value="F:alpha-1,4-glucosidase activity"/>
    <property type="evidence" value="ECO:0007669"/>
    <property type="project" value="UniProtKB-EC"/>
</dbReference>
<reference evidence="8" key="1">
    <citation type="submission" date="2021-06" db="EMBL/GenBank/DDBJ databases">
        <authorList>
            <person name="Hodson N. C."/>
            <person name="Mongue J. A."/>
            <person name="Jaron S. K."/>
        </authorList>
    </citation>
    <scope>NUCLEOTIDE SEQUENCE</scope>
</reference>
<evidence type="ECO:0000313" key="9">
    <source>
        <dbReference type="Proteomes" id="UP000708208"/>
    </source>
</evidence>
<comment type="caution">
    <text evidence="8">The sequence shown here is derived from an EMBL/GenBank/DDBJ whole genome shotgun (WGS) entry which is preliminary data.</text>
</comment>
<comment type="catalytic activity">
    <reaction evidence="1">
        <text>Hydrolysis of terminal, non-reducing (1-&gt;4)-linked alpha-D-glucose residues with release of alpha-D-glucose.</text>
        <dbReference type="EC" id="3.2.1.20"/>
    </reaction>
</comment>
<evidence type="ECO:0000256" key="1">
    <source>
        <dbReference type="ARBA" id="ARBA00001657"/>
    </source>
</evidence>
<dbReference type="PROSITE" id="PS51257">
    <property type="entry name" value="PROKAR_LIPOPROTEIN"/>
    <property type="match status" value="1"/>
</dbReference>
<feature type="chain" id="PRO_5035222913" description="alpha-glucosidase" evidence="6">
    <location>
        <begin position="21"/>
        <end position="385"/>
    </location>
</feature>
<feature type="signal peptide" evidence="6">
    <location>
        <begin position="1"/>
        <end position="20"/>
    </location>
</feature>
<sequence length="385" mass="44195">MRHLILGFLVSLCLLQGCLGVPHEKRSSRASKTLEWWQQSVVYQIYPRSFQDSDGDGVGDLNGITSRLDYFVELGIDAIWISPIMESPMKDFGYDISNFTNIDPIFGTLDDFRRMSEEFRKRDIKLIMDMVPNHSSDQHEYFKKSVQRVDPYTDYYVWRNATGTDPDGKPIPPNNWLSVFAGSAWEWNDQRQQFYLHQFVHGRVRCMMVEANVPDEYVDDYYGTPDKPVSHFPFNFHLLLVNPESNATEVLNLINVWYDVMPENAWPTFLLGNHDQKRAPTRWSEAWRHGSYESQALNSDKVLAFTRVPPRETGQWGYVVLINLSKDDIAVDARSFSSVPTLGVVRARSVGFHNPRAIIGSAILTQSVELGARDAIVIEYPPVYA</sequence>
<keyword evidence="4" id="KW-0325">Glycoprotein</keyword>
<organism evidence="8 9">
    <name type="scientific">Allacma fusca</name>
    <dbReference type="NCBI Taxonomy" id="39272"/>
    <lineage>
        <taxon>Eukaryota</taxon>
        <taxon>Metazoa</taxon>
        <taxon>Ecdysozoa</taxon>
        <taxon>Arthropoda</taxon>
        <taxon>Hexapoda</taxon>
        <taxon>Collembola</taxon>
        <taxon>Symphypleona</taxon>
        <taxon>Sminthuridae</taxon>
        <taxon>Allacma</taxon>
    </lineage>
</organism>
<keyword evidence="9" id="KW-1185">Reference proteome</keyword>
<dbReference type="Pfam" id="PF00128">
    <property type="entry name" value="Alpha-amylase"/>
    <property type="match status" value="1"/>
</dbReference>
<evidence type="ECO:0000256" key="5">
    <source>
        <dbReference type="ARBA" id="ARBA00023295"/>
    </source>
</evidence>
<name>A0A8J2PFH9_9HEXA</name>
<evidence type="ECO:0000259" key="7">
    <source>
        <dbReference type="SMART" id="SM00642"/>
    </source>
</evidence>
<comment type="similarity">
    <text evidence="2">Belongs to the glycosyl hydrolase 13 family.</text>
</comment>
<dbReference type="PANTHER" id="PTHR10357:SF179">
    <property type="entry name" value="NEUTRAL AND BASIC AMINO ACID TRANSPORT PROTEIN RBAT"/>
    <property type="match status" value="1"/>
</dbReference>
<dbReference type="InterPro" id="IPR006047">
    <property type="entry name" value="GH13_cat_dom"/>
</dbReference>
<dbReference type="SMART" id="SM00642">
    <property type="entry name" value="Aamy"/>
    <property type="match status" value="1"/>
</dbReference>
<evidence type="ECO:0000256" key="2">
    <source>
        <dbReference type="ARBA" id="ARBA00008061"/>
    </source>
</evidence>
<dbReference type="EMBL" id="CAJVCH010544003">
    <property type="protein sequence ID" value="CAG7827562.1"/>
    <property type="molecule type" value="Genomic_DNA"/>
</dbReference>
<evidence type="ECO:0000256" key="6">
    <source>
        <dbReference type="SAM" id="SignalP"/>
    </source>
</evidence>
<gene>
    <name evidence="8" type="ORF">AFUS01_LOCUS37543</name>
</gene>
<keyword evidence="5" id="KW-0326">Glycosidase</keyword>